<dbReference type="Pfam" id="PF07712">
    <property type="entry name" value="SURNod19"/>
    <property type="match status" value="1"/>
</dbReference>
<accession>A0A835PM10</accession>
<dbReference type="EMBL" id="JADCNL010000014">
    <property type="protein sequence ID" value="KAG0452637.1"/>
    <property type="molecule type" value="Genomic_DNA"/>
</dbReference>
<dbReference type="AlphaFoldDB" id="A0A835PM10"/>
<comment type="caution">
    <text evidence="1">The sequence shown here is derived from an EMBL/GenBank/DDBJ whole genome shotgun (WGS) entry which is preliminary data.</text>
</comment>
<name>A0A835PM10_VANPL</name>
<organism evidence="1 2">
    <name type="scientific">Vanilla planifolia</name>
    <name type="common">Vanilla</name>
    <dbReference type="NCBI Taxonomy" id="51239"/>
    <lineage>
        <taxon>Eukaryota</taxon>
        <taxon>Viridiplantae</taxon>
        <taxon>Streptophyta</taxon>
        <taxon>Embryophyta</taxon>
        <taxon>Tracheophyta</taxon>
        <taxon>Spermatophyta</taxon>
        <taxon>Magnoliopsida</taxon>
        <taxon>Liliopsida</taxon>
        <taxon>Asparagales</taxon>
        <taxon>Orchidaceae</taxon>
        <taxon>Vanilloideae</taxon>
        <taxon>Vanilleae</taxon>
        <taxon>Vanilla</taxon>
    </lineage>
</organism>
<sequence length="270" mass="30666">MVTKGHRRCTQLKVHHGKEFRALQNTLGQYFGLGSETRKTDTWVPDPYGIEVGNPIEIPDGYEERWMLNVHAIDTRDVKDRLGCTECKCSLYNVTENEFGQPLASGYVGGLHCCYDKTQCRVKEENMGDLRKLYLKYIVKWVDWDPSIVPVKIYILDVTDTGDHPSSSSAVQALSNCKVEYIVLPCDSTGKNKEDCVDVKKTNIILPRGGEIVYGVYTPAYRWYRFSFIWRGWSVAVLLHSILWQGTKAGDEEGYIVGMSTCYPKPSTVK</sequence>
<proteinExistence type="predicted"/>
<dbReference type="InterPro" id="IPR011692">
    <property type="entry name" value="Stress_up-reg_Nod19"/>
</dbReference>
<keyword evidence="2" id="KW-1185">Reference proteome</keyword>
<gene>
    <name evidence="1" type="ORF">HPP92_025301</name>
</gene>
<dbReference type="PANTHER" id="PTHR33390:SF1">
    <property type="entry name" value="STRESS UP-REGULATED NOD 19 PROTEIN"/>
    <property type="match status" value="1"/>
</dbReference>
<dbReference type="Proteomes" id="UP000636800">
    <property type="component" value="Unassembled WGS sequence"/>
</dbReference>
<evidence type="ECO:0000313" key="1">
    <source>
        <dbReference type="EMBL" id="KAG0452637.1"/>
    </source>
</evidence>
<protein>
    <submittedName>
        <fullName evidence="1">Uncharacterized protein</fullName>
    </submittedName>
</protein>
<reference evidence="1 2" key="1">
    <citation type="journal article" date="2020" name="Nat. Food">
        <title>A phased Vanilla planifolia genome enables genetic improvement of flavour and production.</title>
        <authorList>
            <person name="Hasing T."/>
            <person name="Tang H."/>
            <person name="Brym M."/>
            <person name="Khazi F."/>
            <person name="Huang T."/>
            <person name="Chambers A.H."/>
        </authorList>
    </citation>
    <scope>NUCLEOTIDE SEQUENCE [LARGE SCALE GENOMIC DNA]</scope>
    <source>
        <tissue evidence="1">Leaf</tissue>
    </source>
</reference>
<evidence type="ECO:0000313" key="2">
    <source>
        <dbReference type="Proteomes" id="UP000636800"/>
    </source>
</evidence>
<dbReference type="PANTHER" id="PTHR33390">
    <property type="entry name" value="STRESS UP-REGULATED NOD 19 PROTEIN"/>
    <property type="match status" value="1"/>
</dbReference>